<dbReference type="Pfam" id="PF00990">
    <property type="entry name" value="GGDEF"/>
    <property type="match status" value="1"/>
</dbReference>
<dbReference type="PANTHER" id="PTHR44757:SF2">
    <property type="entry name" value="BIOFILM ARCHITECTURE MAINTENANCE PROTEIN MBAA"/>
    <property type="match status" value="1"/>
</dbReference>
<feature type="domain" description="EAL" evidence="5">
    <location>
        <begin position="471"/>
        <end position="723"/>
    </location>
</feature>
<dbReference type="SMART" id="SM00267">
    <property type="entry name" value="GGDEF"/>
    <property type="match status" value="1"/>
</dbReference>
<dbReference type="CDD" id="cd19920">
    <property type="entry name" value="REC_PA4781-like"/>
    <property type="match status" value="1"/>
</dbReference>
<dbReference type="Gene3D" id="3.30.70.270">
    <property type="match status" value="1"/>
</dbReference>
<dbReference type="PROSITE" id="PS50883">
    <property type="entry name" value="EAL"/>
    <property type="match status" value="1"/>
</dbReference>
<dbReference type="PROSITE" id="PS50112">
    <property type="entry name" value="PAS"/>
    <property type="match status" value="1"/>
</dbReference>
<accession>A0A1I4LNS8</accession>
<dbReference type="InterPro" id="IPR001789">
    <property type="entry name" value="Sig_transdc_resp-reg_receiver"/>
</dbReference>
<dbReference type="InterPro" id="IPR011006">
    <property type="entry name" value="CheY-like_superfamily"/>
</dbReference>
<dbReference type="InterPro" id="IPR035919">
    <property type="entry name" value="EAL_sf"/>
</dbReference>
<dbReference type="SMART" id="SM00086">
    <property type="entry name" value="PAC"/>
    <property type="match status" value="1"/>
</dbReference>
<dbReference type="RefSeq" id="WP_092020376.1">
    <property type="nucleotide sequence ID" value="NZ_FOUE01000001.1"/>
</dbReference>
<dbReference type="CDD" id="cd01949">
    <property type="entry name" value="GGDEF"/>
    <property type="match status" value="1"/>
</dbReference>
<dbReference type="Pfam" id="PF00072">
    <property type="entry name" value="Response_reg"/>
    <property type="match status" value="1"/>
</dbReference>
<dbReference type="InterPro" id="IPR001610">
    <property type="entry name" value="PAC"/>
</dbReference>
<dbReference type="SUPFAM" id="SSF52172">
    <property type="entry name" value="CheY-like"/>
    <property type="match status" value="1"/>
</dbReference>
<dbReference type="SUPFAM" id="SSF55073">
    <property type="entry name" value="Nucleotide cyclase"/>
    <property type="match status" value="1"/>
</dbReference>
<dbReference type="InterPro" id="IPR043128">
    <property type="entry name" value="Rev_trsase/Diguanyl_cyclase"/>
</dbReference>
<dbReference type="PROSITE" id="PS50110">
    <property type="entry name" value="RESPONSE_REGULATORY"/>
    <property type="match status" value="1"/>
</dbReference>
<dbReference type="InterPro" id="IPR029787">
    <property type="entry name" value="Nucleotide_cyclase"/>
</dbReference>
<keyword evidence="1" id="KW-0597">Phosphoprotein</keyword>
<dbReference type="InterPro" id="IPR035965">
    <property type="entry name" value="PAS-like_dom_sf"/>
</dbReference>
<dbReference type="PROSITE" id="PS50887">
    <property type="entry name" value="GGDEF"/>
    <property type="match status" value="1"/>
</dbReference>
<organism evidence="7 8">
    <name type="scientific">Marinobacter zhejiangensis</name>
    <dbReference type="NCBI Taxonomy" id="488535"/>
    <lineage>
        <taxon>Bacteria</taxon>
        <taxon>Pseudomonadati</taxon>
        <taxon>Pseudomonadota</taxon>
        <taxon>Gammaproteobacteria</taxon>
        <taxon>Pseudomonadales</taxon>
        <taxon>Marinobacteraceae</taxon>
        <taxon>Marinobacter</taxon>
    </lineage>
</organism>
<evidence type="ECO:0000259" key="4">
    <source>
        <dbReference type="PROSITE" id="PS50113"/>
    </source>
</evidence>
<evidence type="ECO:0000313" key="8">
    <source>
        <dbReference type="Proteomes" id="UP000198519"/>
    </source>
</evidence>
<dbReference type="SUPFAM" id="SSF141868">
    <property type="entry name" value="EAL domain-like"/>
    <property type="match status" value="1"/>
</dbReference>
<dbReference type="Gene3D" id="3.30.450.20">
    <property type="entry name" value="PAS domain"/>
    <property type="match status" value="1"/>
</dbReference>
<dbReference type="AlphaFoldDB" id="A0A1I4LNS8"/>
<evidence type="ECO:0000259" key="2">
    <source>
        <dbReference type="PROSITE" id="PS50110"/>
    </source>
</evidence>
<feature type="domain" description="PAS" evidence="3">
    <location>
        <begin position="166"/>
        <end position="212"/>
    </location>
</feature>
<dbReference type="NCBIfam" id="TIGR00254">
    <property type="entry name" value="GGDEF"/>
    <property type="match status" value="1"/>
</dbReference>
<dbReference type="Proteomes" id="UP000198519">
    <property type="component" value="Unassembled WGS sequence"/>
</dbReference>
<evidence type="ECO:0000259" key="3">
    <source>
        <dbReference type="PROSITE" id="PS50112"/>
    </source>
</evidence>
<dbReference type="CDD" id="cd00130">
    <property type="entry name" value="PAS"/>
    <property type="match status" value="1"/>
</dbReference>
<dbReference type="EMBL" id="FOUE01000001">
    <property type="protein sequence ID" value="SFL92758.1"/>
    <property type="molecule type" value="Genomic_DNA"/>
</dbReference>
<dbReference type="SMART" id="SM00448">
    <property type="entry name" value="REC"/>
    <property type="match status" value="1"/>
</dbReference>
<feature type="modified residue" description="4-aspartylphosphate" evidence="1">
    <location>
        <position position="60"/>
    </location>
</feature>
<feature type="domain" description="Response regulatory" evidence="2">
    <location>
        <begin position="11"/>
        <end position="127"/>
    </location>
</feature>
<gene>
    <name evidence="7" type="ORF">SAMN04487963_0582</name>
</gene>
<dbReference type="Gene3D" id="3.20.20.450">
    <property type="entry name" value="EAL domain"/>
    <property type="match status" value="1"/>
</dbReference>
<feature type="domain" description="PAC" evidence="4">
    <location>
        <begin position="239"/>
        <end position="291"/>
    </location>
</feature>
<sequence>MDDSKLPDKPLILLVDDEPNNLRILTDTLRFDYELAIATSGANALQFIESDSMPDLILLDVMMPGMDGYQVCQALKSNPDYSHIPVLFVTAATDSESEEKGFRMGAVDYIHKPYNRSVVMARIRSHLSVHGMMERLSHTASKLDASIASEVQTGRAGPDGPAFSPQGVLLDAVFSQAMEGITVTDASGAIKAVNPAFTRITGYTSEDVLNRTQEELRKGLKRPELSAEIWERVQKTGYWQGELINLRKSGETYPELRTIRAVSDEQGRTSHYVSVFSDISSTKKTQNTIDFLTWYDSLTSLPNRMLLLERLEASVQLCNSSENVAAVIIVDIDRFKAVNDSLGLEAGDRVLTIISERLLELMSSSETVARIAGDKFAVLLSPRTCQCQRKASRALEIATRIQERLGEPIVMDDEKLKLSVTQGVTLIPGTVPESAHDVLRNAEMAHAKAKQEKMGDIVFFNERMGREAMEQFQLSQALRNAIPGHELIVYLQSQHDIHGQVVGAEALLRWQHPKLGMVSPADFIPLAEAEGTISELDRWVLEQVMAITRAHQKNLGLIRLAVNISPSHFARDDFVSHIMSGLRKHRIGGHHLVLELTENLMIQEITTVVSKLRALAGLGIEVSIDDFGTGYSSLSYLQQLPIQELKIDRSFTQAISCPQTGHPIVSMIHNMAAALDLRTVVEGVETAEQLSYLKHYPNTVIQGYYFSKPLPADQWVEDNLNPQNLQQPGLQA</sequence>
<dbReference type="PROSITE" id="PS50113">
    <property type="entry name" value="PAC"/>
    <property type="match status" value="1"/>
</dbReference>
<evidence type="ECO:0000259" key="6">
    <source>
        <dbReference type="PROSITE" id="PS50887"/>
    </source>
</evidence>
<evidence type="ECO:0000259" key="5">
    <source>
        <dbReference type="PROSITE" id="PS50883"/>
    </source>
</evidence>
<dbReference type="SMART" id="SM00091">
    <property type="entry name" value="PAS"/>
    <property type="match status" value="1"/>
</dbReference>
<dbReference type="STRING" id="488535.SAMN04487963_0582"/>
<keyword evidence="8" id="KW-1185">Reference proteome</keyword>
<dbReference type="InterPro" id="IPR000014">
    <property type="entry name" value="PAS"/>
</dbReference>
<evidence type="ECO:0000256" key="1">
    <source>
        <dbReference type="PROSITE-ProRule" id="PRU00169"/>
    </source>
</evidence>
<name>A0A1I4LNS8_9GAMM</name>
<proteinExistence type="predicted"/>
<dbReference type="InterPro" id="IPR000700">
    <property type="entry name" value="PAS-assoc_C"/>
</dbReference>
<dbReference type="OrthoDB" id="9816034at2"/>
<dbReference type="InterPro" id="IPR052155">
    <property type="entry name" value="Biofilm_reg_signaling"/>
</dbReference>
<dbReference type="Gene3D" id="3.40.50.2300">
    <property type="match status" value="1"/>
</dbReference>
<reference evidence="8" key="1">
    <citation type="submission" date="2016-10" db="EMBL/GenBank/DDBJ databases">
        <authorList>
            <person name="Varghese N."/>
            <person name="Submissions S."/>
        </authorList>
    </citation>
    <scope>NUCLEOTIDE SEQUENCE [LARGE SCALE GENOMIC DNA]</scope>
    <source>
        <strain evidence="8">CGMCC 1.7061</strain>
    </source>
</reference>
<feature type="domain" description="GGDEF" evidence="6">
    <location>
        <begin position="323"/>
        <end position="462"/>
    </location>
</feature>
<dbReference type="PANTHER" id="PTHR44757">
    <property type="entry name" value="DIGUANYLATE CYCLASE DGCP"/>
    <property type="match status" value="1"/>
</dbReference>
<evidence type="ECO:0000313" key="7">
    <source>
        <dbReference type="EMBL" id="SFL92758.1"/>
    </source>
</evidence>
<dbReference type="Pfam" id="PF00563">
    <property type="entry name" value="EAL"/>
    <property type="match status" value="1"/>
</dbReference>
<dbReference type="GO" id="GO:0000160">
    <property type="term" value="P:phosphorelay signal transduction system"/>
    <property type="evidence" value="ECO:0007669"/>
    <property type="project" value="InterPro"/>
</dbReference>
<protein>
    <submittedName>
        <fullName evidence="7">PAS domain S-box-containing protein/diguanylate cyclase (GGDEF) domain-containing protein</fullName>
    </submittedName>
</protein>
<dbReference type="CDD" id="cd01948">
    <property type="entry name" value="EAL"/>
    <property type="match status" value="1"/>
</dbReference>
<dbReference type="InterPro" id="IPR000160">
    <property type="entry name" value="GGDEF_dom"/>
</dbReference>
<dbReference type="InterPro" id="IPR001633">
    <property type="entry name" value="EAL_dom"/>
</dbReference>
<dbReference type="SMART" id="SM00052">
    <property type="entry name" value="EAL"/>
    <property type="match status" value="1"/>
</dbReference>
<dbReference type="SUPFAM" id="SSF55785">
    <property type="entry name" value="PYP-like sensor domain (PAS domain)"/>
    <property type="match status" value="1"/>
</dbReference>
<dbReference type="Pfam" id="PF13426">
    <property type="entry name" value="PAS_9"/>
    <property type="match status" value="1"/>
</dbReference>
<dbReference type="NCBIfam" id="TIGR00229">
    <property type="entry name" value="sensory_box"/>
    <property type="match status" value="1"/>
</dbReference>